<accession>L8GLS1</accession>
<organism evidence="1 2">
    <name type="scientific">Acanthamoeba castellanii (strain ATCC 30010 / Neff)</name>
    <dbReference type="NCBI Taxonomy" id="1257118"/>
    <lineage>
        <taxon>Eukaryota</taxon>
        <taxon>Amoebozoa</taxon>
        <taxon>Discosea</taxon>
        <taxon>Longamoebia</taxon>
        <taxon>Centramoebida</taxon>
        <taxon>Acanthamoebidae</taxon>
        <taxon>Acanthamoeba</taxon>
    </lineage>
</organism>
<dbReference type="VEuPathDB" id="AmoebaDB:ACA1_301380"/>
<dbReference type="RefSeq" id="XP_004335149.1">
    <property type="nucleotide sequence ID" value="XM_004335101.1"/>
</dbReference>
<gene>
    <name evidence="1" type="ORF">ACA1_301380</name>
</gene>
<evidence type="ECO:0000313" key="2">
    <source>
        <dbReference type="Proteomes" id="UP000011083"/>
    </source>
</evidence>
<proteinExistence type="predicted"/>
<dbReference type="KEGG" id="acan:ACA1_301380"/>
<keyword evidence="2" id="KW-1185">Reference proteome</keyword>
<evidence type="ECO:0000313" key="1">
    <source>
        <dbReference type="EMBL" id="ELR13136.1"/>
    </source>
</evidence>
<name>L8GLS1_ACACF</name>
<dbReference type="GeneID" id="14913670"/>
<dbReference type="AlphaFoldDB" id="L8GLS1"/>
<reference evidence="1 2" key="1">
    <citation type="journal article" date="2013" name="Genome Biol.">
        <title>Genome of Acanthamoeba castellanii highlights extensive lateral gene transfer and early evolution of tyrosine kinase signaling.</title>
        <authorList>
            <person name="Clarke M."/>
            <person name="Lohan A.J."/>
            <person name="Liu B."/>
            <person name="Lagkouvardos I."/>
            <person name="Roy S."/>
            <person name="Zafar N."/>
            <person name="Bertelli C."/>
            <person name="Schilde C."/>
            <person name="Kianianmomeni A."/>
            <person name="Burglin T.R."/>
            <person name="Frech C."/>
            <person name="Turcotte B."/>
            <person name="Kopec K.O."/>
            <person name="Synnott J.M."/>
            <person name="Choo C."/>
            <person name="Paponov I."/>
            <person name="Finkler A."/>
            <person name="Soon Heng Tan C."/>
            <person name="Hutchins A.P."/>
            <person name="Weinmeier T."/>
            <person name="Rattei T."/>
            <person name="Chu J.S."/>
            <person name="Gimenez G."/>
            <person name="Irimia M."/>
            <person name="Rigden D.J."/>
            <person name="Fitzpatrick D.A."/>
            <person name="Lorenzo-Morales J."/>
            <person name="Bateman A."/>
            <person name="Chiu C.H."/>
            <person name="Tang P."/>
            <person name="Hegemann P."/>
            <person name="Fromm H."/>
            <person name="Raoult D."/>
            <person name="Greub G."/>
            <person name="Miranda-Saavedra D."/>
            <person name="Chen N."/>
            <person name="Nash P."/>
            <person name="Ginger M.L."/>
            <person name="Horn M."/>
            <person name="Schaap P."/>
            <person name="Caler L."/>
            <person name="Loftus B."/>
        </authorList>
    </citation>
    <scope>NUCLEOTIDE SEQUENCE [LARGE SCALE GENOMIC DNA]</scope>
    <source>
        <strain evidence="1 2">Neff</strain>
    </source>
</reference>
<sequence>MFDNSPLDVTSRSITDAMQVLHVVRPRQDKFWCSEGGQHYRMVVEPPVDGTLQDLMELGSMTEKDVKQMVRLVYRIISWIISYGPRPVGKHAHHNFDLIDAQPLQFICT</sequence>
<dbReference type="EMBL" id="KB008101">
    <property type="protein sequence ID" value="ELR13136.1"/>
    <property type="molecule type" value="Genomic_DNA"/>
</dbReference>
<protein>
    <submittedName>
        <fullName evidence="1">Uncharacterized protein</fullName>
    </submittedName>
</protein>
<dbReference type="Proteomes" id="UP000011083">
    <property type="component" value="Unassembled WGS sequence"/>
</dbReference>